<organism evidence="4 5">
    <name type="scientific">Candidatus Methylacidiphilum fumarolicum</name>
    <dbReference type="NCBI Taxonomy" id="591154"/>
    <lineage>
        <taxon>Bacteria</taxon>
        <taxon>Pseudomonadati</taxon>
        <taxon>Verrucomicrobiota</taxon>
        <taxon>Methylacidiphilae</taxon>
        <taxon>Methylacidiphilales</taxon>
        <taxon>Methylacidiphilaceae</taxon>
        <taxon>Methylacidiphilum (ex Ratnadevi et al. 2023)</taxon>
    </lineage>
</organism>
<name>A0ABN8XHC2_9BACT</name>
<feature type="region of interest" description="Disordered" evidence="1">
    <location>
        <begin position="56"/>
        <end position="88"/>
    </location>
</feature>
<dbReference type="RefSeq" id="WP_009058475.1">
    <property type="nucleotide sequence ID" value="NZ_LXJS01000043.1"/>
</dbReference>
<keyword evidence="5" id="KW-1185">Reference proteome</keyword>
<evidence type="ECO:0000313" key="5">
    <source>
        <dbReference type="Proteomes" id="UP001161497"/>
    </source>
</evidence>
<evidence type="ECO:0000256" key="1">
    <source>
        <dbReference type="SAM" id="MobiDB-lite"/>
    </source>
</evidence>
<feature type="compositionally biased region" description="Basic and acidic residues" evidence="1">
    <location>
        <begin position="56"/>
        <end position="70"/>
    </location>
</feature>
<evidence type="ECO:0000313" key="4">
    <source>
        <dbReference type="EMBL" id="CAI9085989.1"/>
    </source>
</evidence>
<proteinExistence type="predicted"/>
<dbReference type="Proteomes" id="UP001161497">
    <property type="component" value="Chromosome"/>
</dbReference>
<gene>
    <name evidence="4" type="ORF">MFUM_1656</name>
</gene>
<evidence type="ECO:0000259" key="3">
    <source>
        <dbReference type="Pfam" id="PF14237"/>
    </source>
</evidence>
<accession>A0ABN8XHC2</accession>
<protein>
    <submittedName>
        <fullName evidence="4">GYF_2 domain-containing protein</fullName>
    </submittedName>
</protein>
<sequence length="474" mass="54952">MAMEIYIVQSGKKEGPFSMEEILQLLEKGTINTQTLAWHKDLKDWEPLGKLIQEAEQEKKEQVAQEKNAAETKNPVSQTSGLDKETPTDPFLQLLKTSQQIAFWMDEELALYGTKASHSRSHPLEATVWLEYRLEFPHPKSKDILARSSVRFQFIYTPFRQFEQEVDITMAVMERKKHFRVVDPSQEHVKQIVKTILMKYPDVASPFSLCHFHKKRAFPWQLWLEKNKLVRLKSIDMMTWVRLLWILGLILTPYYGVGLLFLLSGWFLYQSSFHNGSYVLRSAWPSLPPLSPKSLLLSPLLLKAKASALSLLKERLETDFSQSLPPSIEKLPAVYESFFQNKNLLFFRLSETYGFIELKAEKEDLQIQIGAYENQGIWTEKISGYGKDLFTGSLCILVEPKADTTTELQKSAMECETLASFLYSYVIETIEKHFQASIHSLGISPNRDFQKHDIEKETTMKDIFLKITKWIFPF</sequence>
<feature type="transmembrane region" description="Helical" evidence="2">
    <location>
        <begin position="243"/>
        <end position="269"/>
    </location>
</feature>
<feature type="domain" description="GYF" evidence="3">
    <location>
        <begin position="6"/>
        <end position="50"/>
    </location>
</feature>
<dbReference type="EMBL" id="OX458932">
    <property type="protein sequence ID" value="CAI9085989.1"/>
    <property type="molecule type" value="Genomic_DNA"/>
</dbReference>
<evidence type="ECO:0000256" key="2">
    <source>
        <dbReference type="SAM" id="Phobius"/>
    </source>
</evidence>
<keyword evidence="2" id="KW-1133">Transmembrane helix</keyword>
<keyword evidence="2" id="KW-0812">Transmembrane</keyword>
<dbReference type="Pfam" id="PF14237">
    <property type="entry name" value="GYF_2"/>
    <property type="match status" value="1"/>
</dbReference>
<reference evidence="4" key="1">
    <citation type="submission" date="2023-03" db="EMBL/GenBank/DDBJ databases">
        <authorList>
            <person name="Cremers G."/>
            <person name="Picone N."/>
        </authorList>
    </citation>
    <scope>NUCLEOTIDE SEQUENCE</scope>
    <source>
        <strain evidence="4">Sample_alias</strain>
    </source>
</reference>
<keyword evidence="2" id="KW-0472">Membrane</keyword>
<dbReference type="InterPro" id="IPR025640">
    <property type="entry name" value="GYF_2"/>
</dbReference>